<geneLocation type="plasmid" evidence="1">
    <name>pN2B-A</name>
</geneLocation>
<keyword evidence="1" id="KW-0614">Plasmid</keyword>
<name>A0ABR6SGZ2_ANAVA</name>
<dbReference type="PROSITE" id="PS51257">
    <property type="entry name" value="PROKAR_LIPOPROTEIN"/>
    <property type="match status" value="1"/>
</dbReference>
<dbReference type="Proteomes" id="UP000570851">
    <property type="component" value="Unassembled WGS sequence"/>
</dbReference>
<evidence type="ECO:0008006" key="3">
    <source>
        <dbReference type="Google" id="ProtNLM"/>
    </source>
</evidence>
<dbReference type="EMBL" id="JACKZP010000274">
    <property type="protein sequence ID" value="MBC1305670.1"/>
    <property type="molecule type" value="Genomic_DNA"/>
</dbReference>
<evidence type="ECO:0000313" key="2">
    <source>
        <dbReference type="Proteomes" id="UP000570851"/>
    </source>
</evidence>
<sequence>MNKIALFTALALIGTTLGACQSDESRVAQAENDYAAKLTDAESPKEKAVQEQIRQYVEDTPDLYRISWKICGDWNAPYNNGTRCNETRVPTTKGYFEPAYVWAANQVQFVNKQNFVRGAWTTGLFVKSRGCLNIGKPREERFYNVKNFMIEKSASTPSLENVKVEVVPKQEKQKVVEQAFRDAEIENYALTNFGISTATGSIPTGKTCLTVDEWKKTQ</sequence>
<organism evidence="1 2">
    <name type="scientific">Trichormus variabilis N2B</name>
    <dbReference type="NCBI Taxonomy" id="2681315"/>
    <lineage>
        <taxon>Bacteria</taxon>
        <taxon>Bacillati</taxon>
        <taxon>Cyanobacteriota</taxon>
        <taxon>Cyanophyceae</taxon>
        <taxon>Nostocales</taxon>
        <taxon>Nostocaceae</taxon>
        <taxon>Trichormus</taxon>
    </lineage>
</organism>
<keyword evidence="2" id="KW-1185">Reference proteome</keyword>
<dbReference type="GeneID" id="58726942"/>
<protein>
    <recommendedName>
        <fullName evidence="3">Lipoprotein</fullName>
    </recommendedName>
</protein>
<comment type="caution">
    <text evidence="1">The sequence shown here is derived from an EMBL/GenBank/DDBJ whole genome shotgun (WGS) entry which is preliminary data.</text>
</comment>
<proteinExistence type="predicted"/>
<gene>
    <name evidence="1" type="ORF">GNE12_27670</name>
</gene>
<reference evidence="1 2" key="1">
    <citation type="submission" date="2019-11" db="EMBL/GenBank/DDBJ databases">
        <title>Comparison of genomes from free-living endosymbiotic cyanobacteria isolated from Azolla.</title>
        <authorList>
            <person name="Thiel T."/>
            <person name="Pratte B."/>
        </authorList>
    </citation>
    <scope>NUCLEOTIDE SEQUENCE [LARGE SCALE GENOMIC DNA]</scope>
    <source>
        <strain evidence="1 2">N2B</strain>
        <plasmid evidence="1">pN2B-A</plasmid>
    </source>
</reference>
<evidence type="ECO:0000313" key="1">
    <source>
        <dbReference type="EMBL" id="MBC1305670.1"/>
    </source>
</evidence>
<dbReference type="RefSeq" id="WP_011316331.1">
    <property type="nucleotide sequence ID" value="NZ_JACKZP010000274.1"/>
</dbReference>
<accession>A0ABR6SGZ2</accession>